<keyword evidence="4 12" id="KW-0813">Transport</keyword>
<evidence type="ECO:0000256" key="11">
    <source>
        <dbReference type="ARBA" id="ARBA00023136"/>
    </source>
</evidence>
<evidence type="ECO:0000256" key="10">
    <source>
        <dbReference type="ARBA" id="ARBA00023128"/>
    </source>
</evidence>
<proteinExistence type="inferred from homology"/>
<reference evidence="14" key="1">
    <citation type="journal article" date="2015" name="Mol. Biol. Evol.">
        <title>Soup to Tree: The Phylogeny of Beetles Inferred by Mitochondrial Metagenomics of a Bornean Rainforest Sample.</title>
        <authorList>
            <person name="Crampton-Platt A."/>
            <person name="Timmermans M.J."/>
            <person name="Gimmel M.L."/>
            <person name="Kutty S.N."/>
            <person name="Cockerill T.D."/>
            <person name="Vun Khen C."/>
            <person name="Vogler A.P."/>
        </authorList>
    </citation>
    <scope>NUCLEOTIDE SEQUENCE</scope>
</reference>
<gene>
    <name evidence="14" type="primary">atp8</name>
</gene>
<evidence type="ECO:0000256" key="2">
    <source>
        <dbReference type="ARBA" id="ARBA00008892"/>
    </source>
</evidence>
<evidence type="ECO:0000256" key="12">
    <source>
        <dbReference type="RuleBase" id="RU003661"/>
    </source>
</evidence>
<dbReference type="EMBL" id="MH836608">
    <property type="protein sequence ID" value="AYQ19041.1"/>
    <property type="molecule type" value="Genomic_DNA"/>
</dbReference>
<dbReference type="GO" id="GO:0015986">
    <property type="term" value="P:proton motive force-driven ATP synthesis"/>
    <property type="evidence" value="ECO:0007669"/>
    <property type="project" value="InterPro"/>
</dbReference>
<evidence type="ECO:0000256" key="4">
    <source>
        <dbReference type="ARBA" id="ARBA00022448"/>
    </source>
</evidence>
<reference evidence="14" key="2">
    <citation type="submission" date="2018-09" db="EMBL/GenBank/DDBJ databases">
        <authorList>
            <person name="James G."/>
        </authorList>
    </citation>
    <scope>NUCLEOTIDE SEQUENCE</scope>
</reference>
<evidence type="ECO:0000256" key="13">
    <source>
        <dbReference type="SAM" id="Phobius"/>
    </source>
</evidence>
<evidence type="ECO:0000256" key="5">
    <source>
        <dbReference type="ARBA" id="ARBA00022547"/>
    </source>
</evidence>
<evidence type="ECO:0000256" key="3">
    <source>
        <dbReference type="ARBA" id="ARBA00011291"/>
    </source>
</evidence>
<keyword evidence="8 13" id="KW-1133">Transmembrane helix</keyword>
<dbReference type="GO" id="GO:0045259">
    <property type="term" value="C:proton-transporting ATP synthase complex"/>
    <property type="evidence" value="ECO:0007669"/>
    <property type="project" value="UniProtKB-KW"/>
</dbReference>
<accession>A0A3G3FX63</accession>
<geneLocation type="mitochondrion" evidence="14"/>
<feature type="transmembrane region" description="Helical" evidence="13">
    <location>
        <begin position="12"/>
        <end position="33"/>
    </location>
</feature>
<dbReference type="AlphaFoldDB" id="A0A3G3FX63"/>
<evidence type="ECO:0000256" key="9">
    <source>
        <dbReference type="ARBA" id="ARBA00023065"/>
    </source>
</evidence>
<keyword evidence="6 12" id="KW-0812">Transmembrane</keyword>
<comment type="similarity">
    <text evidence="2 12">Belongs to the ATPase protein 8 family.</text>
</comment>
<dbReference type="InterPro" id="IPR001421">
    <property type="entry name" value="ATP8_metazoa"/>
</dbReference>
<evidence type="ECO:0000256" key="7">
    <source>
        <dbReference type="ARBA" id="ARBA00022781"/>
    </source>
</evidence>
<dbReference type="GO" id="GO:0031966">
    <property type="term" value="C:mitochondrial membrane"/>
    <property type="evidence" value="ECO:0007669"/>
    <property type="project" value="UniProtKB-SubCell"/>
</dbReference>
<sequence length="51" mass="6366">MPQMAPLSWINLFIMFVMTFMIINTLNYFSYTYNNKSTQKMMKFKKINWKW</sequence>
<keyword evidence="9 12" id="KW-0406">Ion transport</keyword>
<organism evidence="14">
    <name type="scientific">Elateridae sp. 3 ACP-2013</name>
    <dbReference type="NCBI Taxonomy" id="1434490"/>
    <lineage>
        <taxon>Eukaryota</taxon>
        <taxon>Metazoa</taxon>
        <taxon>Ecdysozoa</taxon>
        <taxon>Arthropoda</taxon>
        <taxon>Hexapoda</taxon>
        <taxon>Insecta</taxon>
        <taxon>Pterygota</taxon>
        <taxon>Neoptera</taxon>
        <taxon>Endopterygota</taxon>
        <taxon>Coleoptera</taxon>
        <taxon>Polyphaga</taxon>
        <taxon>Elateriformia</taxon>
        <taxon>Elateroidea</taxon>
        <taxon>Elateridae</taxon>
    </lineage>
</organism>
<comment type="subcellular location">
    <subcellularLocation>
        <location evidence="1 12">Mitochondrion membrane</location>
        <topology evidence="1 12">Single-pass membrane protein</topology>
    </subcellularLocation>
</comment>
<evidence type="ECO:0000256" key="1">
    <source>
        <dbReference type="ARBA" id="ARBA00004304"/>
    </source>
</evidence>
<dbReference type="GO" id="GO:0015078">
    <property type="term" value="F:proton transmembrane transporter activity"/>
    <property type="evidence" value="ECO:0007669"/>
    <property type="project" value="InterPro"/>
</dbReference>
<protein>
    <recommendedName>
        <fullName evidence="12">ATP synthase complex subunit 8</fullName>
    </recommendedName>
</protein>
<evidence type="ECO:0000256" key="6">
    <source>
        <dbReference type="ARBA" id="ARBA00022692"/>
    </source>
</evidence>
<keyword evidence="7 12" id="KW-0375">Hydrogen ion transport</keyword>
<keyword evidence="5 12" id="KW-0138">CF(0)</keyword>
<comment type="subunit">
    <text evidence="3">F-type ATPases have 2 components, CF(1) - the catalytic core - and CF(0) - the membrane proton channel.</text>
</comment>
<name>A0A3G3FX63_9COLE</name>
<keyword evidence="10 12" id="KW-0496">Mitochondrion</keyword>
<evidence type="ECO:0000256" key="8">
    <source>
        <dbReference type="ARBA" id="ARBA00022989"/>
    </source>
</evidence>
<evidence type="ECO:0000313" key="14">
    <source>
        <dbReference type="EMBL" id="AYQ19041.1"/>
    </source>
</evidence>
<keyword evidence="11 13" id="KW-0472">Membrane</keyword>
<dbReference type="Pfam" id="PF00895">
    <property type="entry name" value="ATP-synt_8"/>
    <property type="match status" value="1"/>
</dbReference>